<evidence type="ECO:0000313" key="2">
    <source>
        <dbReference type="Proteomes" id="UP001607302"/>
    </source>
</evidence>
<proteinExistence type="predicted"/>
<organism evidence="1 2">
    <name type="scientific">Vespula squamosa</name>
    <name type="common">Southern yellow jacket</name>
    <name type="synonym">Wasp</name>
    <dbReference type="NCBI Taxonomy" id="30214"/>
    <lineage>
        <taxon>Eukaryota</taxon>
        <taxon>Metazoa</taxon>
        <taxon>Ecdysozoa</taxon>
        <taxon>Arthropoda</taxon>
        <taxon>Hexapoda</taxon>
        <taxon>Insecta</taxon>
        <taxon>Pterygota</taxon>
        <taxon>Neoptera</taxon>
        <taxon>Endopterygota</taxon>
        <taxon>Hymenoptera</taxon>
        <taxon>Apocrita</taxon>
        <taxon>Aculeata</taxon>
        <taxon>Vespoidea</taxon>
        <taxon>Vespidae</taxon>
        <taxon>Vespinae</taxon>
        <taxon>Vespula</taxon>
    </lineage>
</organism>
<name>A0ABD2A168_VESSQ</name>
<dbReference type="Proteomes" id="UP001607302">
    <property type="component" value="Unassembled WGS sequence"/>
</dbReference>
<dbReference type="EMBL" id="JAUDFV010000156">
    <property type="protein sequence ID" value="KAL2714354.1"/>
    <property type="molecule type" value="Genomic_DNA"/>
</dbReference>
<accession>A0ABD2A168</accession>
<evidence type="ECO:0000313" key="1">
    <source>
        <dbReference type="EMBL" id="KAL2714354.1"/>
    </source>
</evidence>
<keyword evidence="2" id="KW-1185">Reference proteome</keyword>
<dbReference type="AlphaFoldDB" id="A0ABD2A168"/>
<sequence>MYLLKLRGLYDFIRKAKEASVYKSINLLSEIWNRFIENNQNCYKSSAIYIIHAKIYTDKFGIKFCLASDVNRKYDKRTKYSIPLGEFIVLHLMKQFTECGRNVTTDNFFTKTSVKINKNYLNLPSKTTEREYDTLFKQTV</sequence>
<protein>
    <submittedName>
        <fullName evidence="1">PiggyBac transposable element-derived protein 4-like</fullName>
    </submittedName>
</protein>
<comment type="caution">
    <text evidence="1">The sequence shown here is derived from an EMBL/GenBank/DDBJ whole genome shotgun (WGS) entry which is preliminary data.</text>
</comment>
<gene>
    <name evidence="1" type="ORF">V1478_015539</name>
</gene>
<reference evidence="1 2" key="1">
    <citation type="journal article" date="2024" name="Ann. Entomol. Soc. Am.">
        <title>Genomic analyses of the southern and eastern yellowjacket wasps (Hymenoptera: Vespidae) reveal evolutionary signatures of social life.</title>
        <authorList>
            <person name="Catto M.A."/>
            <person name="Caine P.B."/>
            <person name="Orr S.E."/>
            <person name="Hunt B.G."/>
            <person name="Goodisman M.A.D."/>
        </authorList>
    </citation>
    <scope>NUCLEOTIDE SEQUENCE [LARGE SCALE GENOMIC DNA]</scope>
    <source>
        <strain evidence="1">233</strain>
        <tissue evidence="1">Head and thorax</tissue>
    </source>
</reference>